<reference evidence="1" key="1">
    <citation type="journal article" date="2021" name="New Phytol.">
        <title>Evolutionary innovations through gain and loss of genes in the ectomycorrhizal Boletales.</title>
        <authorList>
            <person name="Wu G."/>
            <person name="Miyauchi S."/>
            <person name="Morin E."/>
            <person name="Kuo A."/>
            <person name="Drula E."/>
            <person name="Varga T."/>
            <person name="Kohler A."/>
            <person name="Feng B."/>
            <person name="Cao Y."/>
            <person name="Lipzen A."/>
            <person name="Daum C."/>
            <person name="Hundley H."/>
            <person name="Pangilinan J."/>
            <person name="Johnson J."/>
            <person name="Barry K."/>
            <person name="LaButti K."/>
            <person name="Ng V."/>
            <person name="Ahrendt S."/>
            <person name="Min B."/>
            <person name="Choi I.G."/>
            <person name="Park H."/>
            <person name="Plett J.M."/>
            <person name="Magnuson J."/>
            <person name="Spatafora J.W."/>
            <person name="Nagy L.G."/>
            <person name="Henrissat B."/>
            <person name="Grigoriev I.V."/>
            <person name="Yang Z.L."/>
            <person name="Xu J."/>
            <person name="Martin F.M."/>
        </authorList>
    </citation>
    <scope>NUCLEOTIDE SEQUENCE</scope>
    <source>
        <strain evidence="1">KUC20120723A-06</strain>
    </source>
</reference>
<name>A0ACB8BLD4_9AGAM</name>
<evidence type="ECO:0000313" key="1">
    <source>
        <dbReference type="EMBL" id="KAH7926382.1"/>
    </source>
</evidence>
<dbReference type="EMBL" id="MU266384">
    <property type="protein sequence ID" value="KAH7926382.1"/>
    <property type="molecule type" value="Genomic_DNA"/>
</dbReference>
<sequence length="256" mass="27634">MSASPGGSSYSSAPSTLGDSNWYADQIPALERDFCSGFACCGHTLADLHELVDHFEEAHAVVDAAGGSIYPRSFVSSRFGGSEHCVPMNDGMDFAPFSSPVLGDLQPRHLTSDIASRITSTLSPVDHPSPLAAWHNVLVTDLDGLPGDSPNFSSELLGLPPSSFINSSQPAPVTTRPPTLPTRTEKKRPRGQAPFKNRRDKLYRCPVRPLSLWPSYLNPNGLKYHMERGTCNVAPNFTRGDPRQSPVHSALSGLPL</sequence>
<evidence type="ECO:0000313" key="2">
    <source>
        <dbReference type="Proteomes" id="UP000790709"/>
    </source>
</evidence>
<comment type="caution">
    <text evidence="1">The sequence shown here is derived from an EMBL/GenBank/DDBJ whole genome shotgun (WGS) entry which is preliminary data.</text>
</comment>
<gene>
    <name evidence="1" type="ORF">BV22DRAFT_1046139</name>
</gene>
<proteinExistence type="predicted"/>
<keyword evidence="2" id="KW-1185">Reference proteome</keyword>
<accession>A0ACB8BLD4</accession>
<dbReference type="Proteomes" id="UP000790709">
    <property type="component" value="Unassembled WGS sequence"/>
</dbReference>
<organism evidence="1 2">
    <name type="scientific">Leucogyrophana mollusca</name>
    <dbReference type="NCBI Taxonomy" id="85980"/>
    <lineage>
        <taxon>Eukaryota</taxon>
        <taxon>Fungi</taxon>
        <taxon>Dikarya</taxon>
        <taxon>Basidiomycota</taxon>
        <taxon>Agaricomycotina</taxon>
        <taxon>Agaricomycetes</taxon>
        <taxon>Agaricomycetidae</taxon>
        <taxon>Boletales</taxon>
        <taxon>Boletales incertae sedis</taxon>
        <taxon>Leucogyrophana</taxon>
    </lineage>
</organism>
<protein>
    <submittedName>
        <fullName evidence="1">Uncharacterized protein</fullName>
    </submittedName>
</protein>